<dbReference type="OrthoDB" id="1493636at2"/>
<dbReference type="Pfam" id="PF17293">
    <property type="entry name" value="Arm-DNA-bind_5"/>
    <property type="match status" value="1"/>
</dbReference>
<evidence type="ECO:0000259" key="4">
    <source>
        <dbReference type="PROSITE" id="PS51898"/>
    </source>
</evidence>
<dbReference type="RefSeq" id="WP_136580191.1">
    <property type="nucleotide sequence ID" value="NZ_STFF01000010.1"/>
</dbReference>
<dbReference type="Pfam" id="PF00589">
    <property type="entry name" value="Phage_integrase"/>
    <property type="match status" value="1"/>
</dbReference>
<dbReference type="InterPro" id="IPR013762">
    <property type="entry name" value="Integrase-like_cat_sf"/>
</dbReference>
<dbReference type="Gene3D" id="1.10.150.130">
    <property type="match status" value="1"/>
</dbReference>
<dbReference type="InterPro" id="IPR050090">
    <property type="entry name" value="Tyrosine_recombinase_XerCD"/>
</dbReference>
<proteinExistence type="inferred from homology"/>
<dbReference type="AlphaFoldDB" id="A0A4S8HF05"/>
<dbReference type="PANTHER" id="PTHR30349">
    <property type="entry name" value="PHAGE INTEGRASE-RELATED"/>
    <property type="match status" value="1"/>
</dbReference>
<gene>
    <name evidence="5" type="ORF">FAM09_26520</name>
</gene>
<dbReference type="InterPro" id="IPR011010">
    <property type="entry name" value="DNA_brk_join_enz"/>
</dbReference>
<dbReference type="InterPro" id="IPR035386">
    <property type="entry name" value="Arm-DNA-bind_5"/>
</dbReference>
<evidence type="ECO:0000313" key="5">
    <source>
        <dbReference type="EMBL" id="THU33001.1"/>
    </source>
</evidence>
<evidence type="ECO:0000256" key="1">
    <source>
        <dbReference type="ARBA" id="ARBA00008857"/>
    </source>
</evidence>
<reference evidence="5 6" key="1">
    <citation type="submission" date="2019-04" db="EMBL/GenBank/DDBJ databases">
        <title>Niastella caeni sp. nov., isolated from activated sludge.</title>
        <authorList>
            <person name="Sheng M."/>
        </authorList>
    </citation>
    <scope>NUCLEOTIDE SEQUENCE [LARGE SCALE GENOMIC DNA]</scope>
    <source>
        <strain evidence="5 6">HX-2-15</strain>
    </source>
</reference>
<dbReference type="GO" id="GO:0006310">
    <property type="term" value="P:DNA recombination"/>
    <property type="evidence" value="ECO:0007669"/>
    <property type="project" value="UniProtKB-KW"/>
</dbReference>
<comment type="caution">
    <text evidence="5">The sequence shown here is derived from an EMBL/GenBank/DDBJ whole genome shotgun (WGS) entry which is preliminary data.</text>
</comment>
<dbReference type="Gene3D" id="1.10.443.10">
    <property type="entry name" value="Intergrase catalytic core"/>
    <property type="match status" value="1"/>
</dbReference>
<dbReference type="PROSITE" id="PS51898">
    <property type="entry name" value="TYR_RECOMBINASE"/>
    <property type="match status" value="1"/>
</dbReference>
<dbReference type="InterPro" id="IPR010998">
    <property type="entry name" value="Integrase_recombinase_N"/>
</dbReference>
<protein>
    <submittedName>
        <fullName evidence="5">Site-specific integrase</fullName>
    </submittedName>
</protein>
<dbReference type="InterPro" id="IPR002104">
    <property type="entry name" value="Integrase_catalytic"/>
</dbReference>
<feature type="domain" description="Tyr recombinase" evidence="4">
    <location>
        <begin position="246"/>
        <end position="431"/>
    </location>
</feature>
<dbReference type="SUPFAM" id="SSF56349">
    <property type="entry name" value="DNA breaking-rejoining enzymes"/>
    <property type="match status" value="1"/>
</dbReference>
<organism evidence="5 6">
    <name type="scientific">Niastella caeni</name>
    <dbReference type="NCBI Taxonomy" id="2569763"/>
    <lineage>
        <taxon>Bacteria</taxon>
        <taxon>Pseudomonadati</taxon>
        <taxon>Bacteroidota</taxon>
        <taxon>Chitinophagia</taxon>
        <taxon>Chitinophagales</taxon>
        <taxon>Chitinophagaceae</taxon>
        <taxon>Niastella</taxon>
    </lineage>
</organism>
<dbReference type="GO" id="GO:0015074">
    <property type="term" value="P:DNA integration"/>
    <property type="evidence" value="ECO:0007669"/>
    <property type="project" value="InterPro"/>
</dbReference>
<dbReference type="GO" id="GO:0003677">
    <property type="term" value="F:DNA binding"/>
    <property type="evidence" value="ECO:0007669"/>
    <property type="project" value="UniProtKB-KW"/>
</dbReference>
<comment type="similarity">
    <text evidence="1">Belongs to the 'phage' integrase family.</text>
</comment>
<accession>A0A4S8HF05</accession>
<keyword evidence="3" id="KW-0233">DNA recombination</keyword>
<dbReference type="Pfam" id="PF13102">
    <property type="entry name" value="Phage_int_SAM_5"/>
    <property type="match status" value="1"/>
</dbReference>
<dbReference type="PANTHER" id="PTHR30349:SF64">
    <property type="entry name" value="PROPHAGE INTEGRASE INTD-RELATED"/>
    <property type="match status" value="1"/>
</dbReference>
<dbReference type="Proteomes" id="UP000306918">
    <property type="component" value="Unassembled WGS sequence"/>
</dbReference>
<evidence type="ECO:0000256" key="3">
    <source>
        <dbReference type="ARBA" id="ARBA00023172"/>
    </source>
</evidence>
<evidence type="ECO:0000313" key="6">
    <source>
        <dbReference type="Proteomes" id="UP000306918"/>
    </source>
</evidence>
<dbReference type="EMBL" id="STFF01000010">
    <property type="protein sequence ID" value="THU33001.1"/>
    <property type="molecule type" value="Genomic_DNA"/>
</dbReference>
<name>A0A4S8HF05_9BACT</name>
<keyword evidence="2" id="KW-0238">DNA-binding</keyword>
<dbReference type="InterPro" id="IPR025269">
    <property type="entry name" value="SAM-like_dom"/>
</dbReference>
<sequence length="455" mass="53406">MLLPIKPICRSNRIKKDGTAPIFLQYCYSRTKRTLLSTGIAVPPEYWQKKQLRISPQLPPQFGNASKLNDELLRQKRLVEDLVAEADKKQIEDKGAFVKKMFTPTLDLQSLNERATLVAKQEVAKKEAKQDIYYHFDEYIKTKERKVSKATLTVYGNVKAHLQAFEKYRQEKISFASFDFNFYHDFIDYLTFEHVHMRRQEVLTGLKLNTIGKTIKHLRGFIKDRVKRKIIAPIDLTDFKIPEEECDAIYLSHQEIATIYQTDLSAHPHLIEYRDLFVLGCLTGLRFSDFSTLKPEDLQRDMLYKKQEKSDHWVIIPLREEAKHIFTRQFRERIPALTNPEFNRHIKTIGKLAGLNRSIKFSYKKGNKSIEVIKPKYDWITSHTARRSFCTNEFLASTPVELIMKISGHKRTKDFYKYIRISPEEAANKIKELWIKRDGMRLVQEGGEVVLNKEE</sequence>
<keyword evidence="6" id="KW-1185">Reference proteome</keyword>
<evidence type="ECO:0000256" key="2">
    <source>
        <dbReference type="ARBA" id="ARBA00023125"/>
    </source>
</evidence>